<dbReference type="InterPro" id="IPR036691">
    <property type="entry name" value="Endo/exonu/phosph_ase_sf"/>
</dbReference>
<sequence length="1125" mass="126887">MNEKGEPTFYSHSHQTWSTIDLTFINPKAAEHDAAKHWRVDQTKAFGSDHFALRWELDYGKREIENLTGKHFNFKDADPQKWKEAFKKVIESNNADLMPLLDLKATFTVAQLDKATTQVTKAMQETNETTVPTRKPHDRARPWWNKELDKATMRIAEQRSLNLVHQKRWGKQSANVTSLIKKSQNYFKRLYKSAHAQWLTSTLEEATTKDIWSFPKWGKGVRTYPSPAISQGPGREPAVQHSDKCDALRDELFQPPPPLQGAAYPDLTAAMAGDLPDNDVTTDEVHQAIYDQGADKAPGLSQVPFRRIRWAWEVKADLITALMHHCIKIGYHPKEWRKSIAVALAKPRKPDYSNPRAYRLIQLLECLGKVLECIVANRLAYLVTVHNLVPANQFGGRPSSSTDDAILTFVNDVEAAQNHGKVTSALTFDIKGFFDFVNHKRLLTVMREKGIPLQLGSPVSPILSILYAAEILEIFEQKAIVDTQAKASGLKLPDKPTAVHLVMFVDDGKLYVSSDSFLTNTRILGIAYTEVANWLEGIGLAPDMVKRELMHYSKRCRVDGDAPPITLPDAKGEPTIIKAETTTKWLGVHLDRRLTFDFHVKQIAGRAEKTSHLRTLYTACVRPVMTYASAAWWTGKKVHEHWLERVQRRALRLICAAFRTTPIVALELEASILPIRHHLELTSDRAATRFNKLTPFNPILQRLPDTWRSVHTQNRIPGPPLPTHWKVTARRKSPPKSTRLTRLALRSDPLAERILPLCLPPWKKTMQEYQGRLVITPAQKGTAKDEAMTAHNNNINGSMLETAGRRRVGAGYVGLINMKTTIHRKIGMGKKAEVYDAELAGLAWAARDATHYIHTTNHAVQHLHFYADNTSAISTIFEPKTGPGQGHGRIFRQTITEFLDANPENTVEIAWSPGHKGIIGNERADKLAKQATKIVDGTFTTTRAHALRRANEKAFERWTAEWKKTAPTGRFASANRLPPQTHPRKPFTDLPREVFGRLVQCRTGHAFLGEYYAQFVPSETVDCPCGAHFQTRKHILQDCPRYNNYRHILREASKTIDIPTILGTTAGIAALGCFLQESGALTKTGVKRKEAKIAQWEDEEEPAQDEWNESASERESNSDDDVDEA</sequence>
<feature type="compositionally biased region" description="Acidic residues" evidence="1">
    <location>
        <begin position="1096"/>
        <end position="1108"/>
    </location>
</feature>
<dbReference type="Gene3D" id="3.60.10.10">
    <property type="entry name" value="Endonuclease/exonuclease/phosphatase"/>
    <property type="match status" value="1"/>
</dbReference>
<dbReference type="PANTHER" id="PTHR33481:SF1">
    <property type="entry name" value="ENDONUCLEASE_EXONUCLEASE_PHOSPHATASE DOMAIN-CONTAINING PROTEIN-RELATED"/>
    <property type="match status" value="1"/>
</dbReference>
<feature type="domain" description="Reverse transcriptase" evidence="2">
    <location>
        <begin position="325"/>
        <end position="590"/>
    </location>
</feature>
<evidence type="ECO:0000313" key="4">
    <source>
        <dbReference type="Proteomes" id="UP000287166"/>
    </source>
</evidence>
<dbReference type="GeneID" id="38784862"/>
<organism evidence="3 4">
    <name type="scientific">Sparassis crispa</name>
    <dbReference type="NCBI Taxonomy" id="139825"/>
    <lineage>
        <taxon>Eukaryota</taxon>
        <taxon>Fungi</taxon>
        <taxon>Dikarya</taxon>
        <taxon>Basidiomycota</taxon>
        <taxon>Agaricomycotina</taxon>
        <taxon>Agaricomycetes</taxon>
        <taxon>Polyporales</taxon>
        <taxon>Sparassidaceae</taxon>
        <taxon>Sparassis</taxon>
    </lineage>
</organism>
<dbReference type="GO" id="GO:0003676">
    <property type="term" value="F:nucleic acid binding"/>
    <property type="evidence" value="ECO:0007669"/>
    <property type="project" value="InterPro"/>
</dbReference>
<name>A0A401H0J1_9APHY</name>
<dbReference type="AlphaFoldDB" id="A0A401H0J1"/>
<dbReference type="InterPro" id="IPR002156">
    <property type="entry name" value="RNaseH_domain"/>
</dbReference>
<evidence type="ECO:0000256" key="1">
    <source>
        <dbReference type="SAM" id="MobiDB-lite"/>
    </source>
</evidence>
<keyword evidence="4" id="KW-1185">Reference proteome</keyword>
<protein>
    <recommendedName>
        <fullName evidence="2">Reverse transcriptase domain-containing protein</fullName>
    </recommendedName>
</protein>
<dbReference type="SUPFAM" id="SSF53098">
    <property type="entry name" value="Ribonuclease H-like"/>
    <property type="match status" value="1"/>
</dbReference>
<dbReference type="InterPro" id="IPR000477">
    <property type="entry name" value="RT_dom"/>
</dbReference>
<dbReference type="InterPro" id="IPR036397">
    <property type="entry name" value="RNaseH_sf"/>
</dbReference>
<evidence type="ECO:0000313" key="3">
    <source>
        <dbReference type="EMBL" id="GBE87945.1"/>
    </source>
</evidence>
<dbReference type="Gene3D" id="3.30.420.10">
    <property type="entry name" value="Ribonuclease H-like superfamily/Ribonuclease H"/>
    <property type="match status" value="1"/>
</dbReference>
<dbReference type="EMBL" id="BFAD01000012">
    <property type="protein sequence ID" value="GBE87945.1"/>
    <property type="molecule type" value="Genomic_DNA"/>
</dbReference>
<dbReference type="PANTHER" id="PTHR33481">
    <property type="entry name" value="REVERSE TRANSCRIPTASE"/>
    <property type="match status" value="1"/>
</dbReference>
<dbReference type="InParanoid" id="A0A401H0J1"/>
<feature type="region of interest" description="Disordered" evidence="1">
    <location>
        <begin position="714"/>
        <end position="738"/>
    </location>
</feature>
<feature type="region of interest" description="Disordered" evidence="1">
    <location>
        <begin position="1092"/>
        <end position="1125"/>
    </location>
</feature>
<dbReference type="Pfam" id="PF00075">
    <property type="entry name" value="RNase_H"/>
    <property type="match status" value="1"/>
</dbReference>
<dbReference type="Proteomes" id="UP000287166">
    <property type="component" value="Unassembled WGS sequence"/>
</dbReference>
<dbReference type="RefSeq" id="XP_027618858.1">
    <property type="nucleotide sequence ID" value="XM_027763057.1"/>
</dbReference>
<evidence type="ECO:0000259" key="2">
    <source>
        <dbReference type="PROSITE" id="PS50878"/>
    </source>
</evidence>
<gene>
    <name evidence="3" type="ORF">SCP_1201710</name>
</gene>
<dbReference type="CDD" id="cd09276">
    <property type="entry name" value="Rnase_HI_RT_non_LTR"/>
    <property type="match status" value="1"/>
</dbReference>
<dbReference type="PROSITE" id="PS50878">
    <property type="entry name" value="RT_POL"/>
    <property type="match status" value="1"/>
</dbReference>
<dbReference type="GO" id="GO:0004523">
    <property type="term" value="F:RNA-DNA hybrid ribonuclease activity"/>
    <property type="evidence" value="ECO:0007669"/>
    <property type="project" value="InterPro"/>
</dbReference>
<comment type="caution">
    <text evidence="3">The sequence shown here is derived from an EMBL/GenBank/DDBJ whole genome shotgun (WGS) entry which is preliminary data.</text>
</comment>
<proteinExistence type="predicted"/>
<dbReference type="Pfam" id="PF00078">
    <property type="entry name" value="RVT_1"/>
    <property type="match status" value="1"/>
</dbReference>
<accession>A0A401H0J1</accession>
<dbReference type="InterPro" id="IPR012337">
    <property type="entry name" value="RNaseH-like_sf"/>
</dbReference>
<dbReference type="SUPFAM" id="SSF56219">
    <property type="entry name" value="DNase I-like"/>
    <property type="match status" value="1"/>
</dbReference>
<dbReference type="CDD" id="cd01650">
    <property type="entry name" value="RT_nLTR_like"/>
    <property type="match status" value="1"/>
</dbReference>
<dbReference type="OrthoDB" id="2796134at2759"/>
<reference evidence="3 4" key="1">
    <citation type="journal article" date="2018" name="Sci. Rep.">
        <title>Genome sequence of the cauliflower mushroom Sparassis crispa (Hanabiratake) and its association with beneficial usage.</title>
        <authorList>
            <person name="Kiyama R."/>
            <person name="Furutani Y."/>
            <person name="Kawaguchi K."/>
            <person name="Nakanishi T."/>
        </authorList>
    </citation>
    <scope>NUCLEOTIDE SEQUENCE [LARGE SCALE GENOMIC DNA]</scope>
</reference>